<dbReference type="Gene3D" id="3.90.550.10">
    <property type="entry name" value="Spore Coat Polysaccharide Biosynthesis Protein SpsA, Chain A"/>
    <property type="match status" value="1"/>
</dbReference>
<feature type="transmembrane region" description="Helical" evidence="1">
    <location>
        <begin position="12"/>
        <end position="28"/>
    </location>
</feature>
<dbReference type="Proteomes" id="UP000837801">
    <property type="component" value="Unassembled WGS sequence"/>
</dbReference>
<keyword evidence="1" id="KW-1133">Transmembrane helix</keyword>
<evidence type="ECO:0000313" key="3">
    <source>
        <dbReference type="Proteomes" id="UP000837801"/>
    </source>
</evidence>
<dbReference type="InterPro" id="IPR050587">
    <property type="entry name" value="GNT1/Glycosyltrans_8"/>
</dbReference>
<reference evidence="2" key="1">
    <citation type="submission" date="2022-03" db="EMBL/GenBank/DDBJ databases">
        <authorList>
            <person name="Legras J.-L."/>
            <person name="Devillers H."/>
            <person name="Grondin C."/>
        </authorList>
    </citation>
    <scope>NUCLEOTIDE SEQUENCE</scope>
    <source>
        <strain evidence="2">CLIB 1423</strain>
    </source>
</reference>
<feature type="transmembrane region" description="Helical" evidence="1">
    <location>
        <begin position="62"/>
        <end position="80"/>
    </location>
</feature>
<evidence type="ECO:0000256" key="1">
    <source>
        <dbReference type="SAM" id="Phobius"/>
    </source>
</evidence>
<accession>A0A9P0QND3</accession>
<dbReference type="PANTHER" id="PTHR11183">
    <property type="entry name" value="GLYCOGENIN SUBFAMILY MEMBER"/>
    <property type="match status" value="1"/>
</dbReference>
<dbReference type="EMBL" id="CAKXYY010000005">
    <property type="protein sequence ID" value="CAH2351934.1"/>
    <property type="molecule type" value="Genomic_DNA"/>
</dbReference>
<dbReference type="InterPro" id="IPR029044">
    <property type="entry name" value="Nucleotide-diphossugar_trans"/>
</dbReference>
<dbReference type="AlphaFoldDB" id="A0A9P0QND3"/>
<keyword evidence="3" id="KW-1185">Reference proteome</keyword>
<proteinExistence type="predicted"/>
<keyword evidence="1" id="KW-0812">Transmembrane</keyword>
<organism evidence="2 3">
    <name type="scientific">[Candida] railenensis</name>
    <dbReference type="NCBI Taxonomy" id="45579"/>
    <lineage>
        <taxon>Eukaryota</taxon>
        <taxon>Fungi</taxon>
        <taxon>Dikarya</taxon>
        <taxon>Ascomycota</taxon>
        <taxon>Saccharomycotina</taxon>
        <taxon>Pichiomycetes</taxon>
        <taxon>Debaryomycetaceae</taxon>
        <taxon>Kurtzmaniella</taxon>
    </lineage>
</organism>
<gene>
    <name evidence="2" type="ORF">CLIB1423_05S01684</name>
</gene>
<comment type="caution">
    <text evidence="2">The sequence shown here is derived from an EMBL/GenBank/DDBJ whole genome shotgun (WGS) entry which is preliminary data.</text>
</comment>
<dbReference type="SUPFAM" id="SSF53448">
    <property type="entry name" value="Nucleotide-diphospho-sugar transferases"/>
    <property type="match status" value="1"/>
</dbReference>
<dbReference type="OrthoDB" id="2014201at2759"/>
<protein>
    <submittedName>
        <fullName evidence="2">Glucose N-acetyltransferase 1</fullName>
    </submittedName>
</protein>
<evidence type="ECO:0000313" key="2">
    <source>
        <dbReference type="EMBL" id="CAH2351934.1"/>
    </source>
</evidence>
<sequence length="448" mass="52558">MSNFKAPKNWEFILAVFIIAYFFLIQFFDQESIDSAKLKEYLTVLPHNRYINPSLDYSKFAYVQYATSLVFLNLAILNFINIRESSSKVGNLVIVHADTLGENENDGSWAQLEKLKKLASEYGIKLKPVPLITNPGSKDSDWQFSFTKFHVFNQLEYKRIVYFDADSMLVNVESNDGQLVNLGPSHFDELFSIHEDIDFALPQAYWLHDTEKKYGSKKTQSRGGNSLHLASHKFDNRLRFFANHVMVIKPDAKVFRDLIDYIYNPLSWNFFKRDSLYKASEYDMEVLNKYFDDTLRGQVKGKSGSDLKKFGIISHKVYGVLTGEFKEKKHSSFVAEPQDLPFVRNDELREEWDAIDVITNARLVHFSDAPIPKPWEFKLDNAEYYNAVRIYCEKDLDIAKFNTEFPNHMYQPRLTSDCDSVLVWEWLRKEFERRREGNWEVEMTRRAK</sequence>
<keyword evidence="1" id="KW-0472">Membrane</keyword>
<name>A0A9P0QND3_9ASCO</name>